<dbReference type="InParanoid" id="A0A2K1KT64"/>
<reference evidence="2" key="3">
    <citation type="submission" date="2020-12" db="UniProtKB">
        <authorList>
            <consortium name="EnsemblPlants"/>
        </authorList>
    </citation>
    <scope>IDENTIFICATION</scope>
</reference>
<dbReference type="Proteomes" id="UP000006727">
    <property type="component" value="Chromosome 3"/>
</dbReference>
<dbReference type="PaxDb" id="3218-PP1S1_531V6.1"/>
<name>A0A2K1KT64_PHYPA</name>
<dbReference type="EnsemblPlants" id="Pp3c3_3190V3.1">
    <property type="protein sequence ID" value="PAC:32942364.CDS.1"/>
    <property type="gene ID" value="Pp3c3_3190"/>
</dbReference>
<gene>
    <name evidence="1" type="ORF">PHYPA_003952</name>
</gene>
<protein>
    <submittedName>
        <fullName evidence="1 2">Uncharacterized protein</fullName>
    </submittedName>
</protein>
<dbReference type="EMBL" id="ABEU02000003">
    <property type="protein sequence ID" value="PNR56959.1"/>
    <property type="molecule type" value="Genomic_DNA"/>
</dbReference>
<evidence type="ECO:0000313" key="2">
    <source>
        <dbReference type="EnsemblPlants" id="PAC:32942364.CDS.1"/>
    </source>
</evidence>
<sequence>MRGVTAGRGGGGGGEREGLFFAIRPSPWAVVTVDAGPAVETGSKHNVRGESVIQMREREVYGIEKGSNFVFLIRDGFVWKEEENLILWFEFKG</sequence>
<accession>A0A2K1KT64</accession>
<reference evidence="1 3" key="2">
    <citation type="journal article" date="2018" name="Plant J.">
        <title>The Physcomitrella patens chromosome-scale assembly reveals moss genome structure and evolution.</title>
        <authorList>
            <person name="Lang D."/>
            <person name="Ullrich K.K."/>
            <person name="Murat F."/>
            <person name="Fuchs J."/>
            <person name="Jenkins J."/>
            <person name="Haas F.B."/>
            <person name="Piednoel M."/>
            <person name="Gundlach H."/>
            <person name="Van Bel M."/>
            <person name="Meyberg R."/>
            <person name="Vives C."/>
            <person name="Morata J."/>
            <person name="Symeonidi A."/>
            <person name="Hiss M."/>
            <person name="Muchero W."/>
            <person name="Kamisugi Y."/>
            <person name="Saleh O."/>
            <person name="Blanc G."/>
            <person name="Decker E.L."/>
            <person name="van Gessel N."/>
            <person name="Grimwood J."/>
            <person name="Hayes R.D."/>
            <person name="Graham S.W."/>
            <person name="Gunter L.E."/>
            <person name="McDaniel S.F."/>
            <person name="Hoernstein S.N.W."/>
            <person name="Larsson A."/>
            <person name="Li F.W."/>
            <person name="Perroud P.F."/>
            <person name="Phillips J."/>
            <person name="Ranjan P."/>
            <person name="Rokshar D.S."/>
            <person name="Rothfels C.J."/>
            <person name="Schneider L."/>
            <person name="Shu S."/>
            <person name="Stevenson D.W."/>
            <person name="Thummler F."/>
            <person name="Tillich M."/>
            <person name="Villarreal Aguilar J.C."/>
            <person name="Widiez T."/>
            <person name="Wong G.K."/>
            <person name="Wymore A."/>
            <person name="Zhang Y."/>
            <person name="Zimmer A.D."/>
            <person name="Quatrano R.S."/>
            <person name="Mayer K.F.X."/>
            <person name="Goodstein D."/>
            <person name="Casacuberta J.M."/>
            <person name="Vandepoele K."/>
            <person name="Reski R."/>
            <person name="Cuming A.C."/>
            <person name="Tuskan G.A."/>
            <person name="Maumus F."/>
            <person name="Salse J."/>
            <person name="Schmutz J."/>
            <person name="Rensing S.A."/>
        </authorList>
    </citation>
    <scope>NUCLEOTIDE SEQUENCE [LARGE SCALE GENOMIC DNA]</scope>
    <source>
        <strain evidence="2 3">cv. Gransden 2004</strain>
    </source>
</reference>
<evidence type="ECO:0000313" key="1">
    <source>
        <dbReference type="EMBL" id="PNR56959.1"/>
    </source>
</evidence>
<proteinExistence type="predicted"/>
<dbReference type="Gramene" id="Pp3c3_3190V3.1">
    <property type="protein sequence ID" value="PAC:32942364.CDS.1"/>
    <property type="gene ID" value="Pp3c3_3190"/>
</dbReference>
<keyword evidence="3" id="KW-1185">Reference proteome</keyword>
<dbReference type="AlphaFoldDB" id="A0A2K1KT64"/>
<reference evidence="1 3" key="1">
    <citation type="journal article" date="2008" name="Science">
        <title>The Physcomitrella genome reveals evolutionary insights into the conquest of land by plants.</title>
        <authorList>
            <person name="Rensing S."/>
            <person name="Lang D."/>
            <person name="Zimmer A."/>
            <person name="Terry A."/>
            <person name="Salamov A."/>
            <person name="Shapiro H."/>
            <person name="Nishiyama T."/>
            <person name="Perroud P.-F."/>
            <person name="Lindquist E."/>
            <person name="Kamisugi Y."/>
            <person name="Tanahashi T."/>
            <person name="Sakakibara K."/>
            <person name="Fujita T."/>
            <person name="Oishi K."/>
            <person name="Shin-I T."/>
            <person name="Kuroki Y."/>
            <person name="Toyoda A."/>
            <person name="Suzuki Y."/>
            <person name="Hashimoto A."/>
            <person name="Yamaguchi K."/>
            <person name="Sugano A."/>
            <person name="Kohara Y."/>
            <person name="Fujiyama A."/>
            <person name="Anterola A."/>
            <person name="Aoki S."/>
            <person name="Ashton N."/>
            <person name="Barbazuk W.B."/>
            <person name="Barker E."/>
            <person name="Bennetzen J."/>
            <person name="Bezanilla M."/>
            <person name="Blankenship R."/>
            <person name="Cho S.H."/>
            <person name="Dutcher S."/>
            <person name="Estelle M."/>
            <person name="Fawcett J.A."/>
            <person name="Gundlach H."/>
            <person name="Hanada K."/>
            <person name="Heyl A."/>
            <person name="Hicks K.A."/>
            <person name="Hugh J."/>
            <person name="Lohr M."/>
            <person name="Mayer K."/>
            <person name="Melkozernov A."/>
            <person name="Murata T."/>
            <person name="Nelson D."/>
            <person name="Pils B."/>
            <person name="Prigge M."/>
            <person name="Reiss B."/>
            <person name="Renner T."/>
            <person name="Rombauts S."/>
            <person name="Rushton P."/>
            <person name="Sanderfoot A."/>
            <person name="Schween G."/>
            <person name="Shiu S.-H."/>
            <person name="Stueber K."/>
            <person name="Theodoulou F.L."/>
            <person name="Tu H."/>
            <person name="Van de Peer Y."/>
            <person name="Verrier P.J."/>
            <person name="Waters E."/>
            <person name="Wood A."/>
            <person name="Yang L."/>
            <person name="Cove D."/>
            <person name="Cuming A."/>
            <person name="Hasebe M."/>
            <person name="Lucas S."/>
            <person name="Mishler D.B."/>
            <person name="Reski R."/>
            <person name="Grigoriev I."/>
            <person name="Quatrano R.S."/>
            <person name="Boore J.L."/>
        </authorList>
    </citation>
    <scope>NUCLEOTIDE SEQUENCE [LARGE SCALE GENOMIC DNA]</scope>
    <source>
        <strain evidence="2 3">cv. Gransden 2004</strain>
    </source>
</reference>
<evidence type="ECO:0000313" key="3">
    <source>
        <dbReference type="Proteomes" id="UP000006727"/>
    </source>
</evidence>
<organism evidence="1">
    <name type="scientific">Physcomitrium patens</name>
    <name type="common">Spreading-leaved earth moss</name>
    <name type="synonym">Physcomitrella patens</name>
    <dbReference type="NCBI Taxonomy" id="3218"/>
    <lineage>
        <taxon>Eukaryota</taxon>
        <taxon>Viridiplantae</taxon>
        <taxon>Streptophyta</taxon>
        <taxon>Embryophyta</taxon>
        <taxon>Bryophyta</taxon>
        <taxon>Bryophytina</taxon>
        <taxon>Bryopsida</taxon>
        <taxon>Funariidae</taxon>
        <taxon>Funariales</taxon>
        <taxon>Funariaceae</taxon>
        <taxon>Physcomitrium</taxon>
    </lineage>
</organism>